<comment type="subcellular location">
    <subcellularLocation>
        <location evidence="8">Endomembrane system</location>
        <topology evidence="8">Single-pass membrane protein</topology>
    </subcellularLocation>
    <subcellularLocation>
        <location evidence="1">Membrane</location>
        <topology evidence="1">Single-pass type II membrane protein</topology>
    </subcellularLocation>
</comment>
<dbReference type="Pfam" id="PF05279">
    <property type="entry name" value="Asp-B-Hydro_N"/>
    <property type="match status" value="1"/>
</dbReference>
<evidence type="ECO:0000256" key="5">
    <source>
        <dbReference type="ARBA" id="ARBA00023136"/>
    </source>
</evidence>
<keyword evidence="3 10" id="KW-0812">Transmembrane</keyword>
<gene>
    <name evidence="12" type="ORF">DPX16_18354</name>
</gene>
<feature type="domain" description="Aspartyl beta-hydroxylase/Triadin" evidence="11">
    <location>
        <begin position="25"/>
        <end position="91"/>
    </location>
</feature>
<dbReference type="PANTHER" id="PTHR12366:SF32">
    <property type="entry name" value="ASPARTATE BETA-HYDROXYLASE ISOFORM X1"/>
    <property type="match status" value="1"/>
</dbReference>
<evidence type="ECO:0000313" key="13">
    <source>
        <dbReference type="Proteomes" id="UP000281406"/>
    </source>
</evidence>
<dbReference type="InterPro" id="IPR007943">
    <property type="entry name" value="Asp-B-hydro/Triadin_dom"/>
</dbReference>
<dbReference type="GO" id="GO:0016020">
    <property type="term" value="C:membrane"/>
    <property type="evidence" value="ECO:0007669"/>
    <property type="project" value="UniProtKB-SubCell"/>
</dbReference>
<proteinExistence type="predicted"/>
<keyword evidence="6" id="KW-1015">Disulfide bond</keyword>
<protein>
    <submittedName>
        <fullName evidence="12">Aspartyl/asparaginyl beta-hydroxylase</fullName>
    </submittedName>
</protein>
<evidence type="ECO:0000256" key="7">
    <source>
        <dbReference type="ARBA" id="ARBA00023180"/>
    </source>
</evidence>
<name>A0A3N0YEF9_ANAGA</name>
<feature type="transmembrane region" description="Helical" evidence="10">
    <location>
        <begin position="37"/>
        <end position="60"/>
    </location>
</feature>
<evidence type="ECO:0000256" key="2">
    <source>
        <dbReference type="ARBA" id="ARBA00022553"/>
    </source>
</evidence>
<evidence type="ECO:0000256" key="3">
    <source>
        <dbReference type="ARBA" id="ARBA00022692"/>
    </source>
</evidence>
<dbReference type="GO" id="GO:0005783">
    <property type="term" value="C:endoplasmic reticulum"/>
    <property type="evidence" value="ECO:0007669"/>
    <property type="project" value="TreeGrafter"/>
</dbReference>
<keyword evidence="5 10" id="KW-0472">Membrane</keyword>
<keyword evidence="4 10" id="KW-1133">Transmembrane helix</keyword>
<keyword evidence="7" id="KW-0325">Glycoprotein</keyword>
<reference evidence="12 13" key="1">
    <citation type="submission" date="2018-10" db="EMBL/GenBank/DDBJ databases">
        <title>Genome assembly for a Yunnan-Guizhou Plateau 3E fish, Anabarilius grahami (Regan), and its evolutionary and genetic applications.</title>
        <authorList>
            <person name="Jiang W."/>
        </authorList>
    </citation>
    <scope>NUCLEOTIDE SEQUENCE [LARGE SCALE GENOMIC DNA]</scope>
    <source>
        <strain evidence="12">AG-KIZ</strain>
        <tissue evidence="12">Muscle</tissue>
    </source>
</reference>
<evidence type="ECO:0000256" key="4">
    <source>
        <dbReference type="ARBA" id="ARBA00022989"/>
    </source>
</evidence>
<evidence type="ECO:0000256" key="6">
    <source>
        <dbReference type="ARBA" id="ARBA00023157"/>
    </source>
</evidence>
<evidence type="ECO:0000256" key="9">
    <source>
        <dbReference type="SAM" id="MobiDB-lite"/>
    </source>
</evidence>
<dbReference type="Proteomes" id="UP000281406">
    <property type="component" value="Unassembled WGS sequence"/>
</dbReference>
<dbReference type="OrthoDB" id="438431at2759"/>
<feature type="region of interest" description="Disordered" evidence="9">
    <location>
        <begin position="284"/>
        <end position="351"/>
    </location>
</feature>
<dbReference type="InterPro" id="IPR039038">
    <property type="entry name" value="ASPH"/>
</dbReference>
<evidence type="ECO:0000256" key="8">
    <source>
        <dbReference type="ARBA" id="ARBA00037847"/>
    </source>
</evidence>
<evidence type="ECO:0000313" key="12">
    <source>
        <dbReference type="EMBL" id="ROL44643.1"/>
    </source>
</evidence>
<feature type="compositionally biased region" description="Basic and acidic residues" evidence="9">
    <location>
        <begin position="284"/>
        <end position="344"/>
    </location>
</feature>
<accession>A0A3N0YEF9</accession>
<dbReference type="AlphaFoldDB" id="A0A3N0YEF9"/>
<evidence type="ECO:0000259" key="11">
    <source>
        <dbReference type="Pfam" id="PF05279"/>
    </source>
</evidence>
<organism evidence="12 13">
    <name type="scientific">Anabarilius grahami</name>
    <name type="common">Kanglang fish</name>
    <name type="synonym">Barilius grahami</name>
    <dbReference type="NCBI Taxonomy" id="495550"/>
    <lineage>
        <taxon>Eukaryota</taxon>
        <taxon>Metazoa</taxon>
        <taxon>Chordata</taxon>
        <taxon>Craniata</taxon>
        <taxon>Vertebrata</taxon>
        <taxon>Euteleostomi</taxon>
        <taxon>Actinopterygii</taxon>
        <taxon>Neopterygii</taxon>
        <taxon>Teleostei</taxon>
        <taxon>Ostariophysi</taxon>
        <taxon>Cypriniformes</taxon>
        <taxon>Xenocyprididae</taxon>
        <taxon>Xenocypridinae</taxon>
        <taxon>Xenocypridinae incertae sedis</taxon>
        <taxon>Anabarilius</taxon>
    </lineage>
</organism>
<comment type="caution">
    <text evidence="12">The sequence shown here is derived from an EMBL/GenBank/DDBJ whole genome shotgun (WGS) entry which is preliminary data.</text>
</comment>
<keyword evidence="13" id="KW-1185">Reference proteome</keyword>
<keyword evidence="2" id="KW-0597">Phosphoprotein</keyword>
<dbReference type="GO" id="GO:0062101">
    <property type="term" value="F:peptidyl-aspartic acid 3-dioxygenase activity"/>
    <property type="evidence" value="ECO:0007669"/>
    <property type="project" value="InterPro"/>
</dbReference>
<dbReference type="EMBL" id="RJVU01044706">
    <property type="protein sequence ID" value="ROL44643.1"/>
    <property type="molecule type" value="Genomic_DNA"/>
</dbReference>
<dbReference type="PANTHER" id="PTHR12366">
    <property type="entry name" value="ASPARTYL/ASPARAGINYL BETA-HYDROXYLASE"/>
    <property type="match status" value="1"/>
</dbReference>
<evidence type="ECO:0000256" key="1">
    <source>
        <dbReference type="ARBA" id="ARBA00004606"/>
    </source>
</evidence>
<evidence type="ECO:0000256" key="10">
    <source>
        <dbReference type="SAM" id="Phobius"/>
    </source>
</evidence>
<sequence length="351" mass="39766">MGEPNAEVKVVNEETEAKPQLAHKNGKKAEVGGGTSFFTWFMVLALLGVWTSVAVVYFDLVDYQGVIGKLVSYDADGDGDFDVEDAKVLLGKCTDFNEILTRLFCMTDFGLTKDGSKENSDSLEEVLDILAEEGTDWFQGFFTFLYDVMSPFETLEDEETEAAAEDVAGASQTEGKFSYLDYIIKQSFSPELSHGKDVGLALREALKQQLTIIHERVEARKIAKLALAEVRNILAKEEEERTLNRIREESEAKAWERAEARLKEEGERIEKEDVEKAMERIRKEKEEREKLAESEEAKKTKKVEKDEVKEKPEVEKKSHEKPVVDDYDDVKKVEKDGKSKESKKAAAKKKL</sequence>